<evidence type="ECO:0000313" key="1">
    <source>
        <dbReference type="EMBL" id="JAP29783.1"/>
    </source>
</evidence>
<name>A0A0V0IBY3_SOLCH</name>
<dbReference type="AlphaFoldDB" id="A0A0V0IBY3"/>
<accession>A0A0V0IBY3</accession>
<sequence length="62" mass="7050">MAALLSQYNFIGNTNNFFSSSIIFLSQIISQIPWAIDRYSASALLELLHSAFYSSKSRDFPR</sequence>
<reference evidence="1" key="1">
    <citation type="submission" date="2015-12" db="EMBL/GenBank/DDBJ databases">
        <title>Gene expression during late stages of embryo sac development: a critical building block for successful pollen-pistil interactions.</title>
        <authorList>
            <person name="Liu Y."/>
            <person name="Joly V."/>
            <person name="Sabar M."/>
            <person name="Matton D.P."/>
        </authorList>
    </citation>
    <scope>NUCLEOTIDE SEQUENCE</scope>
</reference>
<proteinExistence type="predicted"/>
<dbReference type="EMBL" id="GEDG01008745">
    <property type="protein sequence ID" value="JAP29783.1"/>
    <property type="molecule type" value="Transcribed_RNA"/>
</dbReference>
<protein>
    <submittedName>
        <fullName evidence="1">Putative ovule protein</fullName>
    </submittedName>
</protein>
<organism evidence="1">
    <name type="scientific">Solanum chacoense</name>
    <name type="common">Chaco potato</name>
    <dbReference type="NCBI Taxonomy" id="4108"/>
    <lineage>
        <taxon>Eukaryota</taxon>
        <taxon>Viridiplantae</taxon>
        <taxon>Streptophyta</taxon>
        <taxon>Embryophyta</taxon>
        <taxon>Tracheophyta</taxon>
        <taxon>Spermatophyta</taxon>
        <taxon>Magnoliopsida</taxon>
        <taxon>eudicotyledons</taxon>
        <taxon>Gunneridae</taxon>
        <taxon>Pentapetalae</taxon>
        <taxon>asterids</taxon>
        <taxon>lamiids</taxon>
        <taxon>Solanales</taxon>
        <taxon>Solanaceae</taxon>
        <taxon>Solanoideae</taxon>
        <taxon>Solaneae</taxon>
        <taxon>Solanum</taxon>
    </lineage>
</organism>